<dbReference type="AlphaFoldDB" id="A0A7X0SIG9"/>
<organism evidence="1 2">
    <name type="scientific">Cohnella zeiphila</name>
    <dbReference type="NCBI Taxonomy" id="2761120"/>
    <lineage>
        <taxon>Bacteria</taxon>
        <taxon>Bacillati</taxon>
        <taxon>Bacillota</taxon>
        <taxon>Bacilli</taxon>
        <taxon>Bacillales</taxon>
        <taxon>Paenibacillaceae</taxon>
        <taxon>Cohnella</taxon>
    </lineage>
</organism>
<evidence type="ECO:0000313" key="1">
    <source>
        <dbReference type="EMBL" id="MBB6730603.1"/>
    </source>
</evidence>
<keyword evidence="2" id="KW-1185">Reference proteome</keyword>
<evidence type="ECO:0000313" key="2">
    <source>
        <dbReference type="Proteomes" id="UP000564644"/>
    </source>
</evidence>
<dbReference type="Proteomes" id="UP000564644">
    <property type="component" value="Unassembled WGS sequence"/>
</dbReference>
<gene>
    <name evidence="1" type="ORF">H7C18_06775</name>
</gene>
<dbReference type="Pfam" id="PF12686">
    <property type="entry name" value="DUF3800"/>
    <property type="match status" value="1"/>
</dbReference>
<protein>
    <submittedName>
        <fullName evidence="1">DUF3800 domain-containing protein</fullName>
    </submittedName>
</protein>
<comment type="caution">
    <text evidence="1">The sequence shown here is derived from an EMBL/GenBank/DDBJ whole genome shotgun (WGS) entry which is preliminary data.</text>
</comment>
<name>A0A7X0SIG9_9BACL</name>
<sequence length="236" mass="27197">MHIYMDDSGNIEGQGKVYVWAGISLYNQDKSLTNALDPIFSGFNNSPGYREKKGMDATFKEMEAVFRCLTGFSTLRISYLVVDKSLVTSNQKTFVKGAVSKDKEQSENYFLSKVVKRLSFPYDSNDKHVNLIIDGSPSRVDSVNRLHEYLSVRINYPDWNTSYSWNNFKVVYDPGVNNRLLQAVDFVANLILEYYKLMEFASKKNPIEVRKYCALYSILKPKITHRLYRMKGISVL</sequence>
<dbReference type="InterPro" id="IPR024524">
    <property type="entry name" value="DUF3800"/>
</dbReference>
<accession>A0A7X0SIG9</accession>
<dbReference type="RefSeq" id="WP_185128272.1">
    <property type="nucleotide sequence ID" value="NZ_JACJVO010000008.1"/>
</dbReference>
<proteinExistence type="predicted"/>
<reference evidence="1 2" key="1">
    <citation type="submission" date="2020-08" db="EMBL/GenBank/DDBJ databases">
        <title>Cohnella phylogeny.</title>
        <authorList>
            <person name="Dunlap C."/>
        </authorList>
    </citation>
    <scope>NUCLEOTIDE SEQUENCE [LARGE SCALE GENOMIC DNA]</scope>
    <source>
        <strain evidence="1 2">CBP 2801</strain>
    </source>
</reference>
<dbReference type="EMBL" id="JACJVO010000008">
    <property type="protein sequence ID" value="MBB6730603.1"/>
    <property type="molecule type" value="Genomic_DNA"/>
</dbReference>